<proteinExistence type="predicted"/>
<evidence type="ECO:0000313" key="3">
    <source>
        <dbReference type="Proteomes" id="UP001500212"/>
    </source>
</evidence>
<feature type="region of interest" description="Disordered" evidence="1">
    <location>
        <begin position="58"/>
        <end position="83"/>
    </location>
</feature>
<dbReference type="Proteomes" id="UP001500212">
    <property type="component" value="Unassembled WGS sequence"/>
</dbReference>
<dbReference type="EMBL" id="BAABHJ010000040">
    <property type="protein sequence ID" value="GAA4618332.1"/>
    <property type="molecule type" value="Genomic_DNA"/>
</dbReference>
<keyword evidence="3" id="KW-1185">Reference proteome</keyword>
<organism evidence="2 3">
    <name type="scientific">Actinoallomurus liliacearum</name>
    <dbReference type="NCBI Taxonomy" id="1080073"/>
    <lineage>
        <taxon>Bacteria</taxon>
        <taxon>Bacillati</taxon>
        <taxon>Actinomycetota</taxon>
        <taxon>Actinomycetes</taxon>
        <taxon>Streptosporangiales</taxon>
        <taxon>Thermomonosporaceae</taxon>
        <taxon>Actinoallomurus</taxon>
    </lineage>
</organism>
<gene>
    <name evidence="2" type="ORF">GCM10023195_82330</name>
</gene>
<protein>
    <submittedName>
        <fullName evidence="2">Uncharacterized protein</fullName>
    </submittedName>
</protein>
<accession>A0ABP8TZ54</accession>
<reference evidence="3" key="1">
    <citation type="journal article" date="2019" name="Int. J. Syst. Evol. Microbiol.">
        <title>The Global Catalogue of Microorganisms (GCM) 10K type strain sequencing project: providing services to taxonomists for standard genome sequencing and annotation.</title>
        <authorList>
            <consortium name="The Broad Institute Genomics Platform"/>
            <consortium name="The Broad Institute Genome Sequencing Center for Infectious Disease"/>
            <person name="Wu L."/>
            <person name="Ma J."/>
        </authorList>
    </citation>
    <scope>NUCLEOTIDE SEQUENCE [LARGE SCALE GENOMIC DNA]</scope>
    <source>
        <strain evidence="3">JCM 17938</strain>
    </source>
</reference>
<comment type="caution">
    <text evidence="2">The sequence shown here is derived from an EMBL/GenBank/DDBJ whole genome shotgun (WGS) entry which is preliminary data.</text>
</comment>
<evidence type="ECO:0000256" key="1">
    <source>
        <dbReference type="SAM" id="MobiDB-lite"/>
    </source>
</evidence>
<sequence>MSSTLPRPFADAPAVFEAGPVEVVGVGLAVPGVGDAAAVGPVVGGGLTTGPVGSVGAAAATPGSRPSDTAVNTTNAATAVPKR</sequence>
<feature type="compositionally biased region" description="Low complexity" evidence="1">
    <location>
        <begin position="69"/>
        <end position="83"/>
    </location>
</feature>
<name>A0ABP8TZ54_9ACTN</name>
<evidence type="ECO:0000313" key="2">
    <source>
        <dbReference type="EMBL" id="GAA4618332.1"/>
    </source>
</evidence>
<dbReference type="RefSeq" id="WP_345366540.1">
    <property type="nucleotide sequence ID" value="NZ_BAABHJ010000040.1"/>
</dbReference>